<evidence type="ECO:0000256" key="5">
    <source>
        <dbReference type="ARBA" id="ARBA00023004"/>
    </source>
</evidence>
<keyword evidence="5" id="KW-0408">Iron</keyword>
<keyword evidence="2" id="KW-0349">Heme</keyword>
<keyword evidence="6" id="KW-0503">Monooxygenase</keyword>
<dbReference type="InterPro" id="IPR036396">
    <property type="entry name" value="Cyt_P450_sf"/>
</dbReference>
<accession>A0A9E6XT63</accession>
<name>A0A9E6XT63_9ACTN</name>
<gene>
    <name evidence="7" type="ORF">DSM104329_00483</name>
</gene>
<dbReference type="RefSeq" id="WP_259313801.1">
    <property type="nucleotide sequence ID" value="NZ_CP087164.1"/>
</dbReference>
<evidence type="ECO:0000256" key="2">
    <source>
        <dbReference type="ARBA" id="ARBA00022617"/>
    </source>
</evidence>
<dbReference type="Gene3D" id="1.10.630.10">
    <property type="entry name" value="Cytochrome P450"/>
    <property type="match status" value="1"/>
</dbReference>
<dbReference type="GO" id="GO:0004497">
    <property type="term" value="F:monooxygenase activity"/>
    <property type="evidence" value="ECO:0007669"/>
    <property type="project" value="UniProtKB-KW"/>
</dbReference>
<evidence type="ECO:0000256" key="6">
    <source>
        <dbReference type="ARBA" id="ARBA00023033"/>
    </source>
</evidence>
<evidence type="ECO:0000313" key="8">
    <source>
        <dbReference type="Proteomes" id="UP001162834"/>
    </source>
</evidence>
<evidence type="ECO:0000256" key="1">
    <source>
        <dbReference type="ARBA" id="ARBA00010617"/>
    </source>
</evidence>
<dbReference type="InterPro" id="IPR002397">
    <property type="entry name" value="Cyt_P450_B"/>
</dbReference>
<evidence type="ECO:0000256" key="3">
    <source>
        <dbReference type="ARBA" id="ARBA00022723"/>
    </source>
</evidence>
<dbReference type="EC" id="1.14.15.14" evidence="7"/>
<keyword evidence="3" id="KW-0479">Metal-binding</keyword>
<dbReference type="PRINTS" id="PR00359">
    <property type="entry name" value="BP450"/>
</dbReference>
<protein>
    <submittedName>
        <fullName evidence="7">Methyl-branched lipid omega-hydroxylase</fullName>
        <ecNumber evidence="7">1.14.15.14</ecNumber>
    </submittedName>
</protein>
<evidence type="ECO:0000256" key="4">
    <source>
        <dbReference type="ARBA" id="ARBA00023002"/>
    </source>
</evidence>
<dbReference type="GO" id="GO:0005506">
    <property type="term" value="F:iron ion binding"/>
    <property type="evidence" value="ECO:0007669"/>
    <property type="project" value="InterPro"/>
</dbReference>
<dbReference type="InterPro" id="IPR001128">
    <property type="entry name" value="Cyt_P450"/>
</dbReference>
<keyword evidence="8" id="KW-1185">Reference proteome</keyword>
<dbReference type="KEGG" id="sbae:DSM104329_00483"/>
<proteinExistence type="inferred from homology"/>
<dbReference type="Pfam" id="PF00067">
    <property type="entry name" value="p450"/>
    <property type="match status" value="1"/>
</dbReference>
<keyword evidence="4 7" id="KW-0560">Oxidoreductase</keyword>
<dbReference type="SUPFAM" id="SSF48264">
    <property type="entry name" value="Cytochrome P450"/>
    <property type="match status" value="1"/>
</dbReference>
<reference evidence="7" key="1">
    <citation type="journal article" date="2022" name="Int. J. Syst. Evol. Microbiol.">
        <title>Pseudomonas aegrilactucae sp. nov. and Pseudomonas morbosilactucae sp. nov., pathogens causing bacterial rot of lettuce in Japan.</title>
        <authorList>
            <person name="Sawada H."/>
            <person name="Fujikawa T."/>
            <person name="Satou M."/>
        </authorList>
    </citation>
    <scope>NUCLEOTIDE SEQUENCE</scope>
    <source>
        <strain evidence="7">0166_1</strain>
    </source>
</reference>
<dbReference type="PANTHER" id="PTHR46696">
    <property type="entry name" value="P450, PUTATIVE (EUROFUNG)-RELATED"/>
    <property type="match status" value="1"/>
</dbReference>
<dbReference type="FunFam" id="1.10.630.10:FF:000018">
    <property type="entry name" value="Cytochrome P450 monooxygenase"/>
    <property type="match status" value="1"/>
</dbReference>
<dbReference type="PANTHER" id="PTHR46696:SF1">
    <property type="entry name" value="CYTOCHROME P450 YJIB-RELATED"/>
    <property type="match status" value="1"/>
</dbReference>
<comment type="similarity">
    <text evidence="1">Belongs to the cytochrome P450 family.</text>
</comment>
<dbReference type="CDD" id="cd11033">
    <property type="entry name" value="CYP142-like"/>
    <property type="match status" value="1"/>
</dbReference>
<sequence length="422" mass="47003">MSTDPIALDEVLVADRELWQDGPPHELFARLRGQCPVHWTSELTEYPEEAGFWSVTTFDDVQAVSRDWRTYSSAHGITGVTNAVMPVELISAMFIGMDPPKHDRLKALFQRGFTPKRIAEHEDRIRAIAVDVLDRLEGRETCDLVSDVAQPIVSRVIHSFMGIPPSEDADWARLMNSILGAGDPELNPHGVASVMERDVPEIFERCSRLIAERREQPTNDLTSVLVHAEVDGERLEEHEIVMGFFLLVAAGNDSTKATYCSGMRALIENPDQRAMVLDDPALVAGAVEESLRMFPAFAHFRRTATRDVELGGQPIRAGDKVVMWYVSSNRDEAHFEDPDRFDITRTTEHQAFGAGGRHFCLGVALARLELQIMFQETLARYPAMELAGEPRHAATQFANQLTKLPVRLRGAEPPGARGPMAA</sequence>
<dbReference type="AlphaFoldDB" id="A0A9E6XT63"/>
<organism evidence="7 8">
    <name type="scientific">Capillimicrobium parvum</name>
    <dbReference type="NCBI Taxonomy" id="2884022"/>
    <lineage>
        <taxon>Bacteria</taxon>
        <taxon>Bacillati</taxon>
        <taxon>Actinomycetota</taxon>
        <taxon>Thermoleophilia</taxon>
        <taxon>Solirubrobacterales</taxon>
        <taxon>Capillimicrobiaceae</taxon>
        <taxon>Capillimicrobium</taxon>
    </lineage>
</organism>
<dbReference type="GO" id="GO:0020037">
    <property type="term" value="F:heme binding"/>
    <property type="evidence" value="ECO:0007669"/>
    <property type="project" value="InterPro"/>
</dbReference>
<evidence type="ECO:0000313" key="7">
    <source>
        <dbReference type="EMBL" id="UGS34112.1"/>
    </source>
</evidence>
<dbReference type="GO" id="GO:0016705">
    <property type="term" value="F:oxidoreductase activity, acting on paired donors, with incorporation or reduction of molecular oxygen"/>
    <property type="evidence" value="ECO:0007669"/>
    <property type="project" value="InterPro"/>
</dbReference>
<dbReference type="Proteomes" id="UP001162834">
    <property type="component" value="Chromosome"/>
</dbReference>
<dbReference type="EMBL" id="CP087164">
    <property type="protein sequence ID" value="UGS34112.1"/>
    <property type="molecule type" value="Genomic_DNA"/>
</dbReference>